<dbReference type="EMBL" id="JAUUTY010000004">
    <property type="protein sequence ID" value="KAK1649450.1"/>
    <property type="molecule type" value="Genomic_DNA"/>
</dbReference>
<reference evidence="1" key="1">
    <citation type="submission" date="2023-07" db="EMBL/GenBank/DDBJ databases">
        <title>A chromosome-level genome assembly of Lolium multiflorum.</title>
        <authorList>
            <person name="Chen Y."/>
            <person name="Copetti D."/>
            <person name="Kolliker R."/>
            <person name="Studer B."/>
        </authorList>
    </citation>
    <scope>NUCLEOTIDE SEQUENCE</scope>
    <source>
        <strain evidence="1">02402/16</strain>
        <tissue evidence="1">Leaf</tissue>
    </source>
</reference>
<comment type="caution">
    <text evidence="1">The sequence shown here is derived from an EMBL/GenBank/DDBJ whole genome shotgun (WGS) entry which is preliminary data.</text>
</comment>
<sequence>MMSGRHESLFKLDDVHEVAWRMPDRPWWRATLDQDQLAAQDDVMHAVTFTVLQVSNISELGGSTSCDSDVESSLEWGAGEPIPHGRGLRQGDPLPLLFVLAIDPLSQLLELATDHGLLHRLHGRGTVVRTSLYADDAAVFVAPIKEDIMNLASILQNFGEVTGLRTLSKARWFRSDATISTSMRKPIDVAPLIYAVSKRKNWKVSHAMNGEAWISKITLDASFSLDHFSQFVDLWSLISTINLTPEVEDDITWRLTPSGNYTAKSAYELQLLGSTASPMNKTIWKAWAPPKLSEAPPDFYTPPTPRRRRRIQRSYYFRCPLEREVDVVFINNRTCDRVRRCCPFVAPEPIVIKIFYALCKRQVNVYTQQQEPPLVALESLQG</sequence>
<dbReference type="AlphaFoldDB" id="A0AAD8SCD0"/>
<gene>
    <name evidence="1" type="ORF">QYE76_067255</name>
</gene>
<organism evidence="1 2">
    <name type="scientific">Lolium multiflorum</name>
    <name type="common">Italian ryegrass</name>
    <name type="synonym">Lolium perenne subsp. multiflorum</name>
    <dbReference type="NCBI Taxonomy" id="4521"/>
    <lineage>
        <taxon>Eukaryota</taxon>
        <taxon>Viridiplantae</taxon>
        <taxon>Streptophyta</taxon>
        <taxon>Embryophyta</taxon>
        <taxon>Tracheophyta</taxon>
        <taxon>Spermatophyta</taxon>
        <taxon>Magnoliopsida</taxon>
        <taxon>Liliopsida</taxon>
        <taxon>Poales</taxon>
        <taxon>Poaceae</taxon>
        <taxon>BOP clade</taxon>
        <taxon>Pooideae</taxon>
        <taxon>Poodae</taxon>
        <taxon>Poeae</taxon>
        <taxon>Poeae Chloroplast Group 2 (Poeae type)</taxon>
        <taxon>Loliodinae</taxon>
        <taxon>Loliinae</taxon>
        <taxon>Lolium</taxon>
    </lineage>
</organism>
<protein>
    <recommendedName>
        <fullName evidence="3">Reverse transcriptase domain-containing protein</fullName>
    </recommendedName>
</protein>
<keyword evidence="2" id="KW-1185">Reference proteome</keyword>
<evidence type="ECO:0000313" key="1">
    <source>
        <dbReference type="EMBL" id="KAK1649450.1"/>
    </source>
</evidence>
<accession>A0AAD8SCD0</accession>
<dbReference type="Proteomes" id="UP001231189">
    <property type="component" value="Unassembled WGS sequence"/>
</dbReference>
<evidence type="ECO:0000313" key="2">
    <source>
        <dbReference type="Proteomes" id="UP001231189"/>
    </source>
</evidence>
<proteinExistence type="predicted"/>
<name>A0AAD8SCD0_LOLMU</name>
<evidence type="ECO:0008006" key="3">
    <source>
        <dbReference type="Google" id="ProtNLM"/>
    </source>
</evidence>